<keyword evidence="5" id="KW-0472">Membrane</keyword>
<evidence type="ECO:0000256" key="1">
    <source>
        <dbReference type="ARBA" id="ARBA00011518"/>
    </source>
</evidence>
<evidence type="ECO:0000259" key="6">
    <source>
        <dbReference type="SMART" id="SM01088"/>
    </source>
</evidence>
<feature type="region of interest" description="Disordered" evidence="4">
    <location>
        <begin position="200"/>
        <end position="377"/>
    </location>
</feature>
<feature type="compositionally biased region" description="Gly residues" evidence="4">
    <location>
        <begin position="229"/>
        <end position="238"/>
    </location>
</feature>
<dbReference type="SMART" id="SM01088">
    <property type="entry name" value="Col_cuticle_N"/>
    <property type="match status" value="1"/>
</dbReference>
<keyword evidence="5" id="KW-0812">Transmembrane</keyword>
<comment type="subunit">
    <text evidence="1">Collagen polypeptide chains are complexed within the cuticle by disulfide bonds and other types of covalent cross-links.</text>
</comment>
<feature type="domain" description="Nematode cuticle collagen N-terminal" evidence="6">
    <location>
        <begin position="19"/>
        <end position="69"/>
    </location>
</feature>
<evidence type="ECO:0000256" key="3">
    <source>
        <dbReference type="ARBA" id="ARBA00023157"/>
    </source>
</evidence>
<reference evidence="8" key="1">
    <citation type="submission" date="2024-02" db="UniProtKB">
        <authorList>
            <consortium name="WormBaseParasite"/>
        </authorList>
    </citation>
    <scope>IDENTIFICATION</scope>
</reference>
<feature type="compositionally biased region" description="Basic and acidic residues" evidence="4">
    <location>
        <begin position="292"/>
        <end position="306"/>
    </location>
</feature>
<evidence type="ECO:0000256" key="5">
    <source>
        <dbReference type="SAM" id="Phobius"/>
    </source>
</evidence>
<dbReference type="PANTHER" id="PTHR24637:SF388">
    <property type="entry name" value="NEMATODE CUTICLE COLLAGEN N-TERMINAL DOMAIN-CONTAINING PROTEIN"/>
    <property type="match status" value="1"/>
</dbReference>
<keyword evidence="3" id="KW-1015">Disulfide bond</keyword>
<dbReference type="AlphaFoldDB" id="A0AAF3J4F5"/>
<dbReference type="InterPro" id="IPR008160">
    <property type="entry name" value="Collagen"/>
</dbReference>
<dbReference type="GO" id="GO:0042302">
    <property type="term" value="F:structural constituent of cuticle"/>
    <property type="evidence" value="ECO:0007669"/>
    <property type="project" value="InterPro"/>
</dbReference>
<evidence type="ECO:0000256" key="2">
    <source>
        <dbReference type="ARBA" id="ARBA00022737"/>
    </source>
</evidence>
<protein>
    <submittedName>
        <fullName evidence="8">Nematode cuticle collagen N-terminal domain-containing protein</fullName>
    </submittedName>
</protein>
<keyword evidence="7" id="KW-1185">Reference proteome</keyword>
<sequence>MELEKENREAYAERLKAVSILGISIGVVSIFCVIISCPLLISHLQRAHSTLSSELSFCQSQSSELIVELSIYEERIGQPERRAKRASRRASINGGHYSNKQFDYTHEQGNQYGIPRSMQSPTGNTVAQVGSYGVSTDPARQTCSCSIGEAGLPGQPGQPGQPGPDGSPGEDGQPGPDAVEGVSLKEQEWCFDCAEAESGLPGAIGDQGPPGKQGCAGQPGTHGQPGEPGVQGGVGRKGPLGAPGPQGPPGRPGDIIETAGALGSIGVPGIDGAAGPDGTPGLPGKNGIDGPPGDKGDLGRSGDAGRDGLPGEVGKPGDGGLPGTCDHCNRKAPAAPTGSYPAHGARTESNYKRGTIPNAKFPQRQRRQRQSRAETMG</sequence>
<dbReference type="WBParaSite" id="MBELARI_LOCUS15537">
    <property type="protein sequence ID" value="MBELARI_LOCUS15537"/>
    <property type="gene ID" value="MBELARI_LOCUS15537"/>
</dbReference>
<feature type="transmembrane region" description="Helical" evidence="5">
    <location>
        <begin position="20"/>
        <end position="41"/>
    </location>
</feature>
<feature type="compositionally biased region" description="Polar residues" evidence="4">
    <location>
        <begin position="96"/>
        <end position="128"/>
    </location>
</feature>
<dbReference type="Proteomes" id="UP000887575">
    <property type="component" value="Unassembled WGS sequence"/>
</dbReference>
<dbReference type="InterPro" id="IPR002486">
    <property type="entry name" value="Col_cuticle_N"/>
</dbReference>
<evidence type="ECO:0000256" key="4">
    <source>
        <dbReference type="SAM" id="MobiDB-lite"/>
    </source>
</evidence>
<proteinExistence type="predicted"/>
<dbReference type="Pfam" id="PF01391">
    <property type="entry name" value="Collagen"/>
    <property type="match status" value="2"/>
</dbReference>
<evidence type="ECO:0000313" key="8">
    <source>
        <dbReference type="WBParaSite" id="MBELARI_LOCUS15537"/>
    </source>
</evidence>
<accession>A0AAF3J4F5</accession>
<feature type="region of interest" description="Disordered" evidence="4">
    <location>
        <begin position="80"/>
        <end position="179"/>
    </location>
</feature>
<keyword evidence="2" id="KW-0677">Repeat</keyword>
<dbReference type="PANTHER" id="PTHR24637">
    <property type="entry name" value="COLLAGEN"/>
    <property type="match status" value="1"/>
</dbReference>
<organism evidence="7 8">
    <name type="scientific">Mesorhabditis belari</name>
    <dbReference type="NCBI Taxonomy" id="2138241"/>
    <lineage>
        <taxon>Eukaryota</taxon>
        <taxon>Metazoa</taxon>
        <taxon>Ecdysozoa</taxon>
        <taxon>Nematoda</taxon>
        <taxon>Chromadorea</taxon>
        <taxon>Rhabditida</taxon>
        <taxon>Rhabditina</taxon>
        <taxon>Rhabditomorpha</taxon>
        <taxon>Rhabditoidea</taxon>
        <taxon>Rhabditidae</taxon>
        <taxon>Mesorhabditinae</taxon>
        <taxon>Mesorhabditis</taxon>
    </lineage>
</organism>
<name>A0AAF3J4F5_9BILA</name>
<keyword evidence="5" id="KW-1133">Transmembrane helix</keyword>
<evidence type="ECO:0000313" key="7">
    <source>
        <dbReference type="Proteomes" id="UP000887575"/>
    </source>
</evidence>
<dbReference type="Pfam" id="PF01484">
    <property type="entry name" value="Col_cuticle_N"/>
    <property type="match status" value="1"/>
</dbReference>